<evidence type="ECO:0000256" key="1">
    <source>
        <dbReference type="ARBA" id="ARBA00004651"/>
    </source>
</evidence>
<keyword evidence="8 9" id="KW-0472">Membrane</keyword>
<evidence type="ECO:0000256" key="4">
    <source>
        <dbReference type="ARBA" id="ARBA00022692"/>
    </source>
</evidence>
<reference evidence="12" key="2">
    <citation type="submission" date="2020-09" db="EMBL/GenBank/DDBJ databases">
        <authorList>
            <person name="Sun Q."/>
            <person name="Kim S."/>
        </authorList>
    </citation>
    <scope>NUCLEOTIDE SEQUENCE</scope>
    <source>
        <strain evidence="12">KCTC 32422</strain>
    </source>
</reference>
<feature type="transmembrane region" description="Helical" evidence="9">
    <location>
        <begin position="43"/>
        <end position="65"/>
    </location>
</feature>
<dbReference type="InterPro" id="IPR050482">
    <property type="entry name" value="Sensor_HK_TwoCompSys"/>
</dbReference>
<dbReference type="PANTHER" id="PTHR24421:SF37">
    <property type="entry name" value="SENSOR HISTIDINE KINASE NARS"/>
    <property type="match status" value="1"/>
</dbReference>
<reference evidence="12" key="1">
    <citation type="journal article" date="2014" name="Int. J. Syst. Evol. Microbiol.">
        <title>Complete genome sequence of Corynebacterium casei LMG S-19264T (=DSM 44701T), isolated from a smear-ripened cheese.</title>
        <authorList>
            <consortium name="US DOE Joint Genome Institute (JGI-PGF)"/>
            <person name="Walter F."/>
            <person name="Albersmeier A."/>
            <person name="Kalinowski J."/>
            <person name="Ruckert C."/>
        </authorList>
    </citation>
    <scope>NUCLEOTIDE SEQUENCE</scope>
    <source>
        <strain evidence="12">KCTC 32422</strain>
    </source>
</reference>
<dbReference type="Pfam" id="PF02518">
    <property type="entry name" value="HATPase_c"/>
    <property type="match status" value="1"/>
</dbReference>
<keyword evidence="5" id="KW-0418">Kinase</keyword>
<dbReference type="Gene3D" id="1.20.5.1930">
    <property type="match status" value="1"/>
</dbReference>
<dbReference type="Proteomes" id="UP000634139">
    <property type="component" value="Unassembled WGS sequence"/>
</dbReference>
<comment type="subcellular location">
    <subcellularLocation>
        <location evidence="1">Cell membrane</location>
        <topology evidence="1">Multi-pass membrane protein</topology>
    </subcellularLocation>
</comment>
<feature type="transmembrane region" description="Helical" evidence="9">
    <location>
        <begin position="122"/>
        <end position="141"/>
    </location>
</feature>
<dbReference type="InterPro" id="IPR003594">
    <property type="entry name" value="HATPase_dom"/>
</dbReference>
<evidence type="ECO:0000256" key="5">
    <source>
        <dbReference type="ARBA" id="ARBA00022777"/>
    </source>
</evidence>
<keyword evidence="13" id="KW-1185">Reference proteome</keyword>
<feature type="domain" description="Histidine kinase/HSP90-like ATPase" evidence="10">
    <location>
        <begin position="455"/>
        <end position="528"/>
    </location>
</feature>
<feature type="transmembrane region" description="Helical" evidence="9">
    <location>
        <begin position="96"/>
        <end position="115"/>
    </location>
</feature>
<feature type="transmembrane region" description="Helical" evidence="9">
    <location>
        <begin position="12"/>
        <end position="31"/>
    </location>
</feature>
<protein>
    <submittedName>
        <fullName evidence="12">Uncharacterized protein</fullName>
    </submittedName>
</protein>
<dbReference type="RefSeq" id="WP_189539285.1">
    <property type="nucleotide sequence ID" value="NZ_BMZD01000002.1"/>
</dbReference>
<evidence type="ECO:0000256" key="6">
    <source>
        <dbReference type="ARBA" id="ARBA00022989"/>
    </source>
</evidence>
<keyword evidence="3" id="KW-0808">Transferase</keyword>
<evidence type="ECO:0000256" key="7">
    <source>
        <dbReference type="ARBA" id="ARBA00023012"/>
    </source>
</evidence>
<evidence type="ECO:0000256" key="3">
    <source>
        <dbReference type="ARBA" id="ARBA00022679"/>
    </source>
</evidence>
<organism evidence="12 13">
    <name type="scientific">Novosphingobium arvoryzae</name>
    <dbReference type="NCBI Taxonomy" id="1256514"/>
    <lineage>
        <taxon>Bacteria</taxon>
        <taxon>Pseudomonadati</taxon>
        <taxon>Pseudomonadota</taxon>
        <taxon>Alphaproteobacteria</taxon>
        <taxon>Sphingomonadales</taxon>
        <taxon>Sphingomonadaceae</taxon>
        <taxon>Novosphingobium</taxon>
    </lineage>
</organism>
<name>A0A918VF83_9SPHN</name>
<dbReference type="Pfam" id="PF07730">
    <property type="entry name" value="HisKA_3"/>
    <property type="match status" value="1"/>
</dbReference>
<dbReference type="InterPro" id="IPR036890">
    <property type="entry name" value="HATPase_C_sf"/>
</dbReference>
<sequence length="542" mass="57864">MRKALNFRTGRVVAIVRSGLALALLATTWTLESERSTGDAAARLVAAGYIVAAFALLGVTLLSWWQTHRLRLVALAIDAAVLFAALALPAPPPPAMAGVLMALYAFILLGAAIGWPRNGAPIAALVVVAGHALAVAAVPLAPGLSQWLGPHLMAMIALAGLVAWMGQRIGKIRPPRLDLPDEGEWPEALSAMLDFVSEQAEAAGAAAAWQPDDEPWVFLHTAGTLGDSHERLGPDQFPPAAQELAGTVLFDRRRQRQLVLLDSGAVVARKGALVHPLLTRCSAPSGLLLTVRAQGGTCTLLLTGVEDVAADHLRLARAAGVEIGHALDRRAVMVITREADRTRIRDTLARDLHDSVAQSLAGASFRIEALRLALANGRAIDADLDALQRSLEREERTVQRLILQLRDRDQPDRPCDLVSELDTTLNDTGARWGIACALTADPGLPTVPLLALHEFEQILREAVANAVRHGNAARVDVHLRKGEGQIVLDIIDDGTGFPARPRPLQPRSIAARVADMGGRMTVESQPGRSVLHLAVPDRWSAA</sequence>
<evidence type="ECO:0000256" key="2">
    <source>
        <dbReference type="ARBA" id="ARBA00022475"/>
    </source>
</evidence>
<proteinExistence type="predicted"/>
<keyword evidence="6 9" id="KW-1133">Transmembrane helix</keyword>
<comment type="caution">
    <text evidence="12">The sequence shown here is derived from an EMBL/GenBank/DDBJ whole genome shotgun (WGS) entry which is preliminary data.</text>
</comment>
<feature type="transmembrane region" description="Helical" evidence="9">
    <location>
        <begin position="72"/>
        <end position="90"/>
    </location>
</feature>
<evidence type="ECO:0000313" key="13">
    <source>
        <dbReference type="Proteomes" id="UP000634139"/>
    </source>
</evidence>
<dbReference type="EMBL" id="BMZD01000002">
    <property type="protein sequence ID" value="GGZ92202.1"/>
    <property type="molecule type" value="Genomic_DNA"/>
</dbReference>
<evidence type="ECO:0000259" key="11">
    <source>
        <dbReference type="Pfam" id="PF07730"/>
    </source>
</evidence>
<gene>
    <name evidence="12" type="ORF">GCM10011617_09560</name>
</gene>
<dbReference type="GO" id="GO:0046983">
    <property type="term" value="F:protein dimerization activity"/>
    <property type="evidence" value="ECO:0007669"/>
    <property type="project" value="InterPro"/>
</dbReference>
<dbReference type="InterPro" id="IPR011712">
    <property type="entry name" value="Sig_transdc_His_kin_sub3_dim/P"/>
</dbReference>
<evidence type="ECO:0000256" key="8">
    <source>
        <dbReference type="ARBA" id="ARBA00023136"/>
    </source>
</evidence>
<feature type="domain" description="Signal transduction histidine kinase subgroup 3 dimerisation and phosphoacceptor" evidence="11">
    <location>
        <begin position="345"/>
        <end position="408"/>
    </location>
</feature>
<keyword evidence="4 9" id="KW-0812">Transmembrane</keyword>
<dbReference type="AlphaFoldDB" id="A0A918VF83"/>
<dbReference type="GO" id="GO:0005886">
    <property type="term" value="C:plasma membrane"/>
    <property type="evidence" value="ECO:0007669"/>
    <property type="project" value="UniProtKB-SubCell"/>
</dbReference>
<dbReference type="PANTHER" id="PTHR24421">
    <property type="entry name" value="NITRATE/NITRITE SENSOR PROTEIN NARX-RELATED"/>
    <property type="match status" value="1"/>
</dbReference>
<dbReference type="GO" id="GO:0000155">
    <property type="term" value="F:phosphorelay sensor kinase activity"/>
    <property type="evidence" value="ECO:0007669"/>
    <property type="project" value="InterPro"/>
</dbReference>
<evidence type="ECO:0000313" key="12">
    <source>
        <dbReference type="EMBL" id="GGZ92202.1"/>
    </source>
</evidence>
<evidence type="ECO:0000256" key="9">
    <source>
        <dbReference type="SAM" id="Phobius"/>
    </source>
</evidence>
<keyword evidence="7" id="KW-0902">Two-component regulatory system</keyword>
<dbReference type="Gene3D" id="3.30.565.10">
    <property type="entry name" value="Histidine kinase-like ATPase, C-terminal domain"/>
    <property type="match status" value="1"/>
</dbReference>
<accession>A0A918VF83</accession>
<keyword evidence="2" id="KW-1003">Cell membrane</keyword>
<dbReference type="CDD" id="cd16917">
    <property type="entry name" value="HATPase_UhpB-NarQ-NarX-like"/>
    <property type="match status" value="1"/>
</dbReference>
<dbReference type="SUPFAM" id="SSF55874">
    <property type="entry name" value="ATPase domain of HSP90 chaperone/DNA topoisomerase II/histidine kinase"/>
    <property type="match status" value="1"/>
</dbReference>
<evidence type="ECO:0000259" key="10">
    <source>
        <dbReference type="Pfam" id="PF02518"/>
    </source>
</evidence>